<feature type="region of interest" description="Disordered" evidence="1">
    <location>
        <begin position="157"/>
        <end position="219"/>
    </location>
</feature>
<keyword evidence="2" id="KW-0472">Membrane</keyword>
<dbReference type="EMBL" id="DS113204">
    <property type="protein sequence ID" value="EAY19808.1"/>
    <property type="molecule type" value="Genomic_DNA"/>
</dbReference>
<dbReference type="Proteomes" id="UP000001542">
    <property type="component" value="Unassembled WGS sequence"/>
</dbReference>
<dbReference type="RefSeq" id="XP_001580794.1">
    <property type="nucleotide sequence ID" value="XM_001580744.1"/>
</dbReference>
<feature type="transmembrane region" description="Helical" evidence="2">
    <location>
        <begin position="123"/>
        <end position="146"/>
    </location>
</feature>
<name>A2DIK4_TRIV3</name>
<dbReference type="VEuPathDB" id="TrichDB:TVAGG3_0602550"/>
<reference evidence="3" key="1">
    <citation type="submission" date="2006-10" db="EMBL/GenBank/DDBJ databases">
        <authorList>
            <person name="Amadeo P."/>
            <person name="Zhao Q."/>
            <person name="Wortman J."/>
            <person name="Fraser-Liggett C."/>
            <person name="Carlton J."/>
        </authorList>
    </citation>
    <scope>NUCLEOTIDE SEQUENCE</scope>
    <source>
        <strain evidence="3">G3</strain>
    </source>
</reference>
<dbReference type="SMR" id="A2DIK4"/>
<feature type="compositionally biased region" description="Polar residues" evidence="1">
    <location>
        <begin position="254"/>
        <end position="275"/>
    </location>
</feature>
<evidence type="ECO:0000256" key="2">
    <source>
        <dbReference type="SAM" id="Phobius"/>
    </source>
</evidence>
<feature type="compositionally biased region" description="Polar residues" evidence="1">
    <location>
        <begin position="235"/>
        <end position="247"/>
    </location>
</feature>
<reference evidence="3" key="2">
    <citation type="journal article" date="2007" name="Science">
        <title>Draft genome sequence of the sexually transmitted pathogen Trichomonas vaginalis.</title>
        <authorList>
            <person name="Carlton J.M."/>
            <person name="Hirt R.P."/>
            <person name="Silva J.C."/>
            <person name="Delcher A.L."/>
            <person name="Schatz M."/>
            <person name="Zhao Q."/>
            <person name="Wortman J.R."/>
            <person name="Bidwell S.L."/>
            <person name="Alsmark U.C.M."/>
            <person name="Besteiro S."/>
            <person name="Sicheritz-Ponten T."/>
            <person name="Noel C.J."/>
            <person name="Dacks J.B."/>
            <person name="Foster P.G."/>
            <person name="Simillion C."/>
            <person name="Van de Peer Y."/>
            <person name="Miranda-Saavedra D."/>
            <person name="Barton G.J."/>
            <person name="Westrop G.D."/>
            <person name="Mueller S."/>
            <person name="Dessi D."/>
            <person name="Fiori P.L."/>
            <person name="Ren Q."/>
            <person name="Paulsen I."/>
            <person name="Zhang H."/>
            <person name="Bastida-Corcuera F.D."/>
            <person name="Simoes-Barbosa A."/>
            <person name="Brown M.T."/>
            <person name="Hayes R.D."/>
            <person name="Mukherjee M."/>
            <person name="Okumura C.Y."/>
            <person name="Schneider R."/>
            <person name="Smith A.J."/>
            <person name="Vanacova S."/>
            <person name="Villalvazo M."/>
            <person name="Haas B.J."/>
            <person name="Pertea M."/>
            <person name="Feldblyum T.V."/>
            <person name="Utterback T.R."/>
            <person name="Shu C.L."/>
            <person name="Osoegawa K."/>
            <person name="de Jong P.J."/>
            <person name="Hrdy I."/>
            <person name="Horvathova L."/>
            <person name="Zubacova Z."/>
            <person name="Dolezal P."/>
            <person name="Malik S.B."/>
            <person name="Logsdon J.M. Jr."/>
            <person name="Henze K."/>
            <person name="Gupta A."/>
            <person name="Wang C.C."/>
            <person name="Dunne R.L."/>
            <person name="Upcroft J.A."/>
            <person name="Upcroft P."/>
            <person name="White O."/>
            <person name="Salzberg S.L."/>
            <person name="Tang P."/>
            <person name="Chiu C.-H."/>
            <person name="Lee Y.-S."/>
            <person name="Embley T.M."/>
            <person name="Coombs G.H."/>
            <person name="Mottram J.C."/>
            <person name="Tachezy J."/>
            <person name="Fraser-Liggett C.M."/>
            <person name="Johnson P.J."/>
        </authorList>
    </citation>
    <scope>NUCLEOTIDE SEQUENCE [LARGE SCALE GENOMIC DNA]</scope>
    <source>
        <strain evidence="3">G3</strain>
    </source>
</reference>
<dbReference type="InParanoid" id="A2DIK4"/>
<feature type="region of interest" description="Disordered" evidence="1">
    <location>
        <begin position="331"/>
        <end position="350"/>
    </location>
</feature>
<evidence type="ECO:0000256" key="1">
    <source>
        <dbReference type="SAM" id="MobiDB-lite"/>
    </source>
</evidence>
<dbReference type="AlphaFoldDB" id="A2DIK4"/>
<keyword evidence="2" id="KW-1133">Transmembrane helix</keyword>
<sequence length="350" mass="39413">MNLDMKELRGGSLFIRDYNMEIYGSENKIFTMKNFVIQTKGNDDTSNGYFNLNLKSFFDPELIFSKRFANDENAISSNINALIAGTSSYTKQSTFVNGKPSELTLFGVTFPEEEKQSVDLVKMIALIVFSTLALITVTIFAIVTIVKKKKKERVMMEEENEDVETSDNINDINAENNDVQNQNQTETHSSRGHRRNSADLEATGRRTRRRANTHHRRSQIPFILTARATLASEIDSGSSTGRQNTQRVHFDTQPVHQRQNGRNGRTRPRSYSSDDTVPVTFTQPGMPDFAQSPIACPPANNSIISPQNSISMMSPYIQMQPSYNTLRKLDSSTNPFDFAPAPEAENPYKA</sequence>
<evidence type="ECO:0000313" key="3">
    <source>
        <dbReference type="EMBL" id="EAY19808.1"/>
    </source>
</evidence>
<dbReference type="VEuPathDB" id="TrichDB:TVAG_178520"/>
<gene>
    <name evidence="3" type="ORF">TVAG_178520</name>
</gene>
<evidence type="ECO:0000313" key="4">
    <source>
        <dbReference type="Proteomes" id="UP000001542"/>
    </source>
</evidence>
<organism evidence="3 4">
    <name type="scientific">Trichomonas vaginalis (strain ATCC PRA-98 / G3)</name>
    <dbReference type="NCBI Taxonomy" id="412133"/>
    <lineage>
        <taxon>Eukaryota</taxon>
        <taxon>Metamonada</taxon>
        <taxon>Parabasalia</taxon>
        <taxon>Trichomonadida</taxon>
        <taxon>Trichomonadidae</taxon>
        <taxon>Trichomonas</taxon>
    </lineage>
</organism>
<feature type="compositionally biased region" description="Low complexity" evidence="1">
    <location>
        <begin position="167"/>
        <end position="178"/>
    </location>
</feature>
<keyword evidence="4" id="KW-1185">Reference proteome</keyword>
<feature type="compositionally biased region" description="Basic residues" evidence="1">
    <location>
        <begin position="205"/>
        <end position="218"/>
    </location>
</feature>
<proteinExistence type="predicted"/>
<protein>
    <submittedName>
        <fullName evidence="3">Uncharacterized protein</fullName>
    </submittedName>
</protein>
<feature type="region of interest" description="Disordered" evidence="1">
    <location>
        <begin position="234"/>
        <end position="275"/>
    </location>
</feature>
<dbReference type="KEGG" id="tva:5465338"/>
<keyword evidence="2" id="KW-0812">Transmembrane</keyword>
<accession>A2DIK4</accession>